<organism evidence="3 4">
    <name type="scientific">Kordiimonas pumila</name>
    <dbReference type="NCBI Taxonomy" id="2161677"/>
    <lineage>
        <taxon>Bacteria</taxon>
        <taxon>Pseudomonadati</taxon>
        <taxon>Pseudomonadota</taxon>
        <taxon>Alphaproteobacteria</taxon>
        <taxon>Kordiimonadales</taxon>
        <taxon>Kordiimonadaceae</taxon>
        <taxon>Kordiimonas</taxon>
    </lineage>
</organism>
<keyword evidence="1" id="KW-0665">Pyrimidine biosynthesis</keyword>
<dbReference type="InterPro" id="IPR050138">
    <property type="entry name" value="DHOase/Allantoinase_Hydrolase"/>
</dbReference>
<keyword evidence="4" id="KW-1185">Reference proteome</keyword>
<feature type="domain" description="Dihydroorotase catalytic" evidence="2">
    <location>
        <begin position="50"/>
        <end position="226"/>
    </location>
</feature>
<protein>
    <submittedName>
        <fullName evidence="3">Dihydroorotase family protein</fullName>
    </submittedName>
</protein>
<evidence type="ECO:0000313" key="3">
    <source>
        <dbReference type="EMBL" id="MFC3050735.1"/>
    </source>
</evidence>
<dbReference type="Pfam" id="PF12890">
    <property type="entry name" value="DHOase"/>
    <property type="match status" value="1"/>
</dbReference>
<comment type="caution">
    <text evidence="3">The sequence shown here is derived from an EMBL/GenBank/DDBJ whole genome shotgun (WGS) entry which is preliminary data.</text>
</comment>
<evidence type="ECO:0000313" key="4">
    <source>
        <dbReference type="Proteomes" id="UP001595444"/>
    </source>
</evidence>
<dbReference type="InterPro" id="IPR004722">
    <property type="entry name" value="DHOase"/>
</dbReference>
<dbReference type="InterPro" id="IPR011059">
    <property type="entry name" value="Metal-dep_hydrolase_composite"/>
</dbReference>
<dbReference type="EMBL" id="JBHRSL010000002">
    <property type="protein sequence ID" value="MFC3050735.1"/>
    <property type="molecule type" value="Genomic_DNA"/>
</dbReference>
<dbReference type="PANTHER" id="PTHR43668">
    <property type="entry name" value="ALLANTOINASE"/>
    <property type="match status" value="1"/>
</dbReference>
<proteinExistence type="predicted"/>
<reference evidence="4" key="1">
    <citation type="journal article" date="2019" name="Int. J. Syst. Evol. Microbiol.">
        <title>The Global Catalogue of Microorganisms (GCM) 10K type strain sequencing project: providing services to taxonomists for standard genome sequencing and annotation.</title>
        <authorList>
            <consortium name="The Broad Institute Genomics Platform"/>
            <consortium name="The Broad Institute Genome Sequencing Center for Infectious Disease"/>
            <person name="Wu L."/>
            <person name="Ma J."/>
        </authorList>
    </citation>
    <scope>NUCLEOTIDE SEQUENCE [LARGE SCALE GENOMIC DNA]</scope>
    <source>
        <strain evidence="4">KCTC 62164</strain>
    </source>
</reference>
<dbReference type="CDD" id="cd01317">
    <property type="entry name" value="DHOase_IIa"/>
    <property type="match status" value="1"/>
</dbReference>
<dbReference type="Gene3D" id="2.30.40.10">
    <property type="entry name" value="Urease, subunit C, domain 1"/>
    <property type="match status" value="1"/>
</dbReference>
<evidence type="ECO:0000259" key="2">
    <source>
        <dbReference type="Pfam" id="PF12890"/>
    </source>
</evidence>
<accession>A0ABV7D1D1</accession>
<sequence length="416" mass="44915">MSIAFINARLMDPATELDAIGSLVTNGDRIGAVGVDIEIPSDAEIVDCGGRILCPGLIDMRVHSVDVASALAGGVTTVILQPDQTTVIDTDPVVERIRSRSVGSNSVSVYPMGAATRGLQGDQLAEIGQMKQSGAVAFTDCRKATEKTQVMRRLLEYAEHFDALIVQFPEDPELAEDGLAHEGEVASRMGLIGIPSEAEVIQIERDIRLAEMTGARIHFSLLSSRDGLEAIRTAKKRGAKVTCSTAPHYLHLNENAVEGYRTFAKVSPPLRSESDRLALIEGVADGTIDTLVSDHDPRSEDVKRLPFGQAATGIVGLETLLPLSLSHVHSGKINMMTLIRTLTQAPAELLELDTGRLEIGRYADLTIFDPDKPWRIDEAAFQSSAKNTPFDTLPVQGQVWRTIIGGKTLFNVDTPS</sequence>
<dbReference type="InterPro" id="IPR032466">
    <property type="entry name" value="Metal_Hydrolase"/>
</dbReference>
<dbReference type="RefSeq" id="WP_194212703.1">
    <property type="nucleotide sequence ID" value="NZ_CP061205.1"/>
</dbReference>
<dbReference type="PANTHER" id="PTHR43668:SF2">
    <property type="entry name" value="ALLANTOINASE"/>
    <property type="match status" value="1"/>
</dbReference>
<dbReference type="NCBIfam" id="TIGR00857">
    <property type="entry name" value="pyrC_multi"/>
    <property type="match status" value="1"/>
</dbReference>
<dbReference type="InterPro" id="IPR024403">
    <property type="entry name" value="DHOase_cat"/>
</dbReference>
<dbReference type="SUPFAM" id="SSF51338">
    <property type="entry name" value="Composite domain of metallo-dependent hydrolases"/>
    <property type="match status" value="1"/>
</dbReference>
<gene>
    <name evidence="3" type="ORF">ACFOKA_02340</name>
</gene>
<dbReference type="Gene3D" id="3.20.20.140">
    <property type="entry name" value="Metal-dependent hydrolases"/>
    <property type="match status" value="1"/>
</dbReference>
<evidence type="ECO:0000256" key="1">
    <source>
        <dbReference type="ARBA" id="ARBA00022975"/>
    </source>
</evidence>
<name>A0ABV7D1D1_9PROT</name>
<dbReference type="SUPFAM" id="SSF51556">
    <property type="entry name" value="Metallo-dependent hydrolases"/>
    <property type="match status" value="1"/>
</dbReference>
<dbReference type="Proteomes" id="UP001595444">
    <property type="component" value="Unassembled WGS sequence"/>
</dbReference>